<protein>
    <submittedName>
        <fullName evidence="3">Response regulator</fullName>
    </submittedName>
</protein>
<keyword evidence="1" id="KW-0597">Phosphoprotein</keyword>
<evidence type="ECO:0000313" key="4">
    <source>
        <dbReference type="Proteomes" id="UP001501588"/>
    </source>
</evidence>
<feature type="modified residue" description="4-aspartylphosphate" evidence="1">
    <location>
        <position position="63"/>
    </location>
</feature>
<evidence type="ECO:0000259" key="2">
    <source>
        <dbReference type="PROSITE" id="PS50110"/>
    </source>
</evidence>
<accession>A0ABN1FZ92</accession>
<keyword evidence="4" id="KW-1185">Reference proteome</keyword>
<dbReference type="InterPro" id="IPR001789">
    <property type="entry name" value="Sig_transdc_resp-reg_receiver"/>
</dbReference>
<evidence type="ECO:0000256" key="1">
    <source>
        <dbReference type="PROSITE-ProRule" id="PRU00169"/>
    </source>
</evidence>
<dbReference type="Proteomes" id="UP001501588">
    <property type="component" value="Unassembled WGS sequence"/>
</dbReference>
<gene>
    <name evidence="3" type="ORF">GCM10009416_43590</name>
</gene>
<reference evidence="3 4" key="1">
    <citation type="journal article" date="2019" name="Int. J. Syst. Evol. Microbiol.">
        <title>The Global Catalogue of Microorganisms (GCM) 10K type strain sequencing project: providing services to taxonomists for standard genome sequencing and annotation.</title>
        <authorList>
            <consortium name="The Broad Institute Genomics Platform"/>
            <consortium name="The Broad Institute Genome Sequencing Center for Infectious Disease"/>
            <person name="Wu L."/>
            <person name="Ma J."/>
        </authorList>
    </citation>
    <scope>NUCLEOTIDE SEQUENCE [LARGE SCALE GENOMIC DNA]</scope>
    <source>
        <strain evidence="3 4">JCM 9933</strain>
    </source>
</reference>
<dbReference type="RefSeq" id="WP_343897527.1">
    <property type="nucleotide sequence ID" value="NZ_BAAAFZ010000074.1"/>
</dbReference>
<organism evidence="3 4">
    <name type="scientific">Craurococcus roseus</name>
    <dbReference type="NCBI Taxonomy" id="77585"/>
    <lineage>
        <taxon>Bacteria</taxon>
        <taxon>Pseudomonadati</taxon>
        <taxon>Pseudomonadota</taxon>
        <taxon>Alphaproteobacteria</taxon>
        <taxon>Acetobacterales</taxon>
        <taxon>Acetobacteraceae</taxon>
        <taxon>Craurococcus</taxon>
    </lineage>
</organism>
<dbReference type="PROSITE" id="PS50110">
    <property type="entry name" value="RESPONSE_REGULATORY"/>
    <property type="match status" value="1"/>
</dbReference>
<proteinExistence type="predicted"/>
<evidence type="ECO:0000313" key="3">
    <source>
        <dbReference type="EMBL" id="GAA0600914.1"/>
    </source>
</evidence>
<dbReference type="InterPro" id="IPR011006">
    <property type="entry name" value="CheY-like_superfamily"/>
</dbReference>
<name>A0ABN1FZ92_9PROT</name>
<dbReference type="SUPFAM" id="SSF52172">
    <property type="entry name" value="CheY-like"/>
    <property type="match status" value="1"/>
</dbReference>
<dbReference type="SMART" id="SM00448">
    <property type="entry name" value="REC"/>
    <property type="match status" value="1"/>
</dbReference>
<dbReference type="EMBL" id="BAAAFZ010000074">
    <property type="protein sequence ID" value="GAA0600914.1"/>
    <property type="molecule type" value="Genomic_DNA"/>
</dbReference>
<sequence length="129" mass="13188">MPPSISLRGLRLLVVEDEAMVAMLVEDMLTDLGCVVVGIAGTVANGLAVVGAGDVALDGAVLDVNIGGEKVFPVADALAARGVPFLFATGYGAAGVADRYADKRVIAKPFQSRVLEDALAATFARTTRG</sequence>
<feature type="domain" description="Response regulatory" evidence="2">
    <location>
        <begin position="11"/>
        <end position="123"/>
    </location>
</feature>
<comment type="caution">
    <text evidence="3">The sequence shown here is derived from an EMBL/GenBank/DDBJ whole genome shotgun (WGS) entry which is preliminary data.</text>
</comment>
<dbReference type="Gene3D" id="3.40.50.2300">
    <property type="match status" value="1"/>
</dbReference>